<dbReference type="EC" id="2.7.13.3" evidence="2"/>
<feature type="transmembrane region" description="Helical" evidence="10">
    <location>
        <begin position="124"/>
        <end position="143"/>
    </location>
</feature>
<keyword evidence="10" id="KW-0472">Membrane</keyword>
<dbReference type="Pfam" id="PF00512">
    <property type="entry name" value="HisKA"/>
    <property type="match status" value="1"/>
</dbReference>
<evidence type="ECO:0000259" key="12">
    <source>
        <dbReference type="PROSITE" id="PS50112"/>
    </source>
</evidence>
<evidence type="ECO:0000256" key="6">
    <source>
        <dbReference type="ARBA" id="ARBA00022777"/>
    </source>
</evidence>
<gene>
    <name evidence="14" type="ORF">NIDE0778</name>
</gene>
<evidence type="ECO:0000259" key="11">
    <source>
        <dbReference type="PROSITE" id="PS50109"/>
    </source>
</evidence>
<evidence type="ECO:0000256" key="9">
    <source>
        <dbReference type="SAM" id="MobiDB-lite"/>
    </source>
</evidence>
<organism evidence="14 15">
    <name type="scientific">Nitrospira defluvii</name>
    <dbReference type="NCBI Taxonomy" id="330214"/>
    <lineage>
        <taxon>Bacteria</taxon>
        <taxon>Pseudomonadati</taxon>
        <taxon>Nitrospirota</taxon>
        <taxon>Nitrospiria</taxon>
        <taxon>Nitrospirales</taxon>
        <taxon>Nitrospiraceae</taxon>
        <taxon>Nitrospira</taxon>
    </lineage>
</organism>
<dbReference type="PANTHER" id="PTHR43065">
    <property type="entry name" value="SENSOR HISTIDINE KINASE"/>
    <property type="match status" value="1"/>
</dbReference>
<dbReference type="PANTHER" id="PTHR43065:SF10">
    <property type="entry name" value="PEROXIDE STRESS-ACTIVATED HISTIDINE KINASE MAK3"/>
    <property type="match status" value="1"/>
</dbReference>
<feature type="transmembrane region" description="Helical" evidence="10">
    <location>
        <begin position="63"/>
        <end position="85"/>
    </location>
</feature>
<dbReference type="InterPro" id="IPR036097">
    <property type="entry name" value="HisK_dim/P_sf"/>
</dbReference>
<keyword evidence="8" id="KW-0902">Two-component regulatory system</keyword>
<proteinExistence type="predicted"/>
<keyword evidence="6" id="KW-0418">Kinase</keyword>
<dbReference type="AlphaFoldDB" id="D8PBD6"/>
<feature type="domain" description="PAS" evidence="12">
    <location>
        <begin position="259"/>
        <end position="297"/>
    </location>
</feature>
<dbReference type="InterPro" id="IPR000014">
    <property type="entry name" value="PAS"/>
</dbReference>
<dbReference type="InterPro" id="IPR036890">
    <property type="entry name" value="HATPase_C_sf"/>
</dbReference>
<feature type="compositionally biased region" description="Low complexity" evidence="9">
    <location>
        <begin position="32"/>
        <end position="43"/>
    </location>
</feature>
<reference evidence="14 15" key="1">
    <citation type="journal article" date="2010" name="Proc. Natl. Acad. Sci. U.S.A.">
        <title>A Nitrospira metagenome illuminates the physiology and evolution of globally important nitrite-oxidizing bacteria.</title>
        <authorList>
            <person name="Lucker S."/>
            <person name="Wagner M."/>
            <person name="Maixner F."/>
            <person name="Pelletier E."/>
            <person name="Koch H."/>
            <person name="Vacherie B."/>
            <person name="Rattei T."/>
            <person name="Sinninghe Damste J."/>
            <person name="Spieck E."/>
            <person name="Le Paslier D."/>
            <person name="Daims H."/>
        </authorList>
    </citation>
    <scope>NUCLEOTIDE SEQUENCE [LARGE SCALE GENOMIC DNA]</scope>
</reference>
<evidence type="ECO:0000313" key="15">
    <source>
        <dbReference type="Proteomes" id="UP000001660"/>
    </source>
</evidence>
<dbReference type="OrthoDB" id="9773941at2"/>
<evidence type="ECO:0000259" key="13">
    <source>
        <dbReference type="PROSITE" id="PS50113"/>
    </source>
</evidence>
<keyword evidence="4 14" id="KW-0808">Transferase</keyword>
<keyword evidence="15" id="KW-1185">Reference proteome</keyword>
<protein>
    <recommendedName>
        <fullName evidence="2">histidine kinase</fullName>
        <ecNumber evidence="2">2.7.13.3</ecNumber>
    </recommendedName>
</protein>
<dbReference type="eggNOG" id="COG5000">
    <property type="taxonomic scope" value="Bacteria"/>
</dbReference>
<evidence type="ECO:0000313" key="14">
    <source>
        <dbReference type="EMBL" id="CBK40545.1"/>
    </source>
</evidence>
<feature type="transmembrane region" description="Helical" evidence="10">
    <location>
        <begin position="172"/>
        <end position="194"/>
    </location>
</feature>
<keyword evidence="5" id="KW-0547">Nucleotide-binding</keyword>
<dbReference type="EMBL" id="FP929003">
    <property type="protein sequence ID" value="CBK40545.1"/>
    <property type="molecule type" value="Genomic_DNA"/>
</dbReference>
<evidence type="ECO:0000256" key="3">
    <source>
        <dbReference type="ARBA" id="ARBA00022553"/>
    </source>
</evidence>
<evidence type="ECO:0000256" key="7">
    <source>
        <dbReference type="ARBA" id="ARBA00022840"/>
    </source>
</evidence>
<keyword evidence="7" id="KW-0067">ATP-binding</keyword>
<dbReference type="Gene3D" id="3.30.565.10">
    <property type="entry name" value="Histidine kinase-like ATPase, C-terminal domain"/>
    <property type="match status" value="1"/>
</dbReference>
<dbReference type="Gene3D" id="1.10.287.130">
    <property type="match status" value="1"/>
</dbReference>
<keyword evidence="10" id="KW-1133">Transmembrane helix</keyword>
<evidence type="ECO:0000256" key="10">
    <source>
        <dbReference type="SAM" id="Phobius"/>
    </source>
</evidence>
<evidence type="ECO:0000256" key="1">
    <source>
        <dbReference type="ARBA" id="ARBA00000085"/>
    </source>
</evidence>
<evidence type="ECO:0000256" key="2">
    <source>
        <dbReference type="ARBA" id="ARBA00012438"/>
    </source>
</evidence>
<dbReference type="PROSITE" id="PS50109">
    <property type="entry name" value="HIS_KIN"/>
    <property type="match status" value="1"/>
</dbReference>
<dbReference type="PRINTS" id="PR00344">
    <property type="entry name" value="BCTRLSENSOR"/>
</dbReference>
<evidence type="ECO:0000256" key="5">
    <source>
        <dbReference type="ARBA" id="ARBA00022741"/>
    </source>
</evidence>
<evidence type="ECO:0000256" key="4">
    <source>
        <dbReference type="ARBA" id="ARBA00022679"/>
    </source>
</evidence>
<dbReference type="InterPro" id="IPR003594">
    <property type="entry name" value="HATPase_dom"/>
</dbReference>
<dbReference type="InterPro" id="IPR035965">
    <property type="entry name" value="PAS-like_dom_sf"/>
</dbReference>
<dbReference type="GO" id="GO:0005524">
    <property type="term" value="F:ATP binding"/>
    <property type="evidence" value="ECO:0007669"/>
    <property type="project" value="UniProtKB-KW"/>
</dbReference>
<comment type="catalytic activity">
    <reaction evidence="1">
        <text>ATP + protein L-histidine = ADP + protein N-phospho-L-histidine.</text>
        <dbReference type="EC" id="2.7.13.3"/>
    </reaction>
</comment>
<dbReference type="KEGG" id="nde:NIDE0778"/>
<dbReference type="CDD" id="cd00082">
    <property type="entry name" value="HisKA"/>
    <property type="match status" value="1"/>
</dbReference>
<dbReference type="Proteomes" id="UP000001660">
    <property type="component" value="Chromosome"/>
</dbReference>
<feature type="region of interest" description="Disordered" evidence="9">
    <location>
        <begin position="1"/>
        <end position="54"/>
    </location>
</feature>
<dbReference type="InterPro" id="IPR003661">
    <property type="entry name" value="HisK_dim/P_dom"/>
</dbReference>
<dbReference type="SMART" id="SM00091">
    <property type="entry name" value="PAS"/>
    <property type="match status" value="1"/>
</dbReference>
<feature type="transmembrane region" description="Helical" evidence="10">
    <location>
        <begin position="91"/>
        <end position="112"/>
    </location>
</feature>
<sequence length="619" mass="67683">MVDTGHASHIHQGNAPPMLSSTLPPQAAGVGPSLNSNSLKSPLADPPHVSPGERSMPEIKTRLHWLMGLRVVVVTVMLGLSLAFQSTRGESAPAFTALIIFTYTITIAYALVLRRLASPAAHTVFTWVQVGVDIVLETVLIVRTGGVESPFAVLYVITVTVASLVPHRRVGIVTGAGCTLLFGGITVVQYFGLLNAAGWLPPSKLEGPEVLQTFEVYGLAFLVVGFLSGALADKLHHADQSLREKEQGLSRLQVFHESIVRSISSGVFTTDEEGRITSFNPAAHEVTGYAFAAVQGRLWRDVFNWHPGTPSEEAALTSLSPLRFEVECSHANGSRLVLGMTVSPLQEQGTQRGLVCVFKDLTQIRYLEEEMRRRAWLANLGEMSAGMAHEIRNPLGALAGAMQMLRQDVGSDDTSQRLMDIAIREARRLDNIITEFLQYARPPALNLAEHDLNKVLADTLDLIQHEARSRTGITIVSRMAPNQLMAQVDQDQLKQVFWNLATNAFDAMSAGGTLTIATGSRQVEVGGRRSDVIEIAFQDNGEGIPKQNFDKIFLPFFTTKKEGSGLGLAQVHRIVELHEGWIKVESEIGHGARFVVCLPQSAETGVRLRDEGREPWKRF</sequence>
<dbReference type="SUPFAM" id="SSF47384">
    <property type="entry name" value="Homodimeric domain of signal transducing histidine kinase"/>
    <property type="match status" value="1"/>
</dbReference>
<dbReference type="HOGENOM" id="CLU_000445_114_39_0"/>
<dbReference type="GO" id="GO:0000155">
    <property type="term" value="F:phosphorelay sensor kinase activity"/>
    <property type="evidence" value="ECO:0007669"/>
    <property type="project" value="InterPro"/>
</dbReference>
<dbReference type="Pfam" id="PF13426">
    <property type="entry name" value="PAS_9"/>
    <property type="match status" value="1"/>
</dbReference>
<keyword evidence="10" id="KW-0812">Transmembrane</keyword>
<evidence type="ECO:0000256" key="8">
    <source>
        <dbReference type="ARBA" id="ARBA00023012"/>
    </source>
</evidence>
<dbReference type="SUPFAM" id="SSF55785">
    <property type="entry name" value="PYP-like sensor domain (PAS domain)"/>
    <property type="match status" value="1"/>
</dbReference>
<name>D8PBD6_9BACT</name>
<feature type="domain" description="Histidine kinase" evidence="11">
    <location>
        <begin position="386"/>
        <end position="602"/>
    </location>
</feature>
<dbReference type="InterPro" id="IPR005467">
    <property type="entry name" value="His_kinase_dom"/>
</dbReference>
<feature type="transmembrane region" description="Helical" evidence="10">
    <location>
        <begin position="149"/>
        <end position="165"/>
    </location>
</feature>
<accession>D8PBD6</accession>
<dbReference type="Gene3D" id="3.30.450.20">
    <property type="entry name" value="PAS domain"/>
    <property type="match status" value="1"/>
</dbReference>
<dbReference type="STRING" id="330214.NIDE0778"/>
<feature type="domain" description="PAC" evidence="13">
    <location>
        <begin position="322"/>
        <end position="373"/>
    </location>
</feature>
<dbReference type="CDD" id="cd00130">
    <property type="entry name" value="PAS"/>
    <property type="match status" value="1"/>
</dbReference>
<dbReference type="InterPro" id="IPR004358">
    <property type="entry name" value="Sig_transdc_His_kin-like_C"/>
</dbReference>
<keyword evidence="3" id="KW-0597">Phosphoprotein</keyword>
<dbReference type="NCBIfam" id="TIGR00229">
    <property type="entry name" value="sensory_box"/>
    <property type="match status" value="1"/>
</dbReference>
<dbReference type="SMART" id="SM00387">
    <property type="entry name" value="HATPase_c"/>
    <property type="match status" value="1"/>
</dbReference>
<dbReference type="Pfam" id="PF25323">
    <property type="entry name" value="6TM_PilS"/>
    <property type="match status" value="1"/>
</dbReference>
<dbReference type="PROSITE" id="PS50112">
    <property type="entry name" value="PAS"/>
    <property type="match status" value="1"/>
</dbReference>
<dbReference type="SUPFAM" id="SSF55874">
    <property type="entry name" value="ATPase domain of HSP90 chaperone/DNA topoisomerase II/histidine kinase"/>
    <property type="match status" value="1"/>
</dbReference>
<dbReference type="InterPro" id="IPR000700">
    <property type="entry name" value="PAS-assoc_C"/>
</dbReference>
<dbReference type="SMART" id="SM00388">
    <property type="entry name" value="HisKA"/>
    <property type="match status" value="1"/>
</dbReference>
<dbReference type="Pfam" id="PF02518">
    <property type="entry name" value="HATPase_c"/>
    <property type="match status" value="1"/>
</dbReference>
<dbReference type="PROSITE" id="PS50113">
    <property type="entry name" value="PAC"/>
    <property type="match status" value="1"/>
</dbReference>